<dbReference type="AlphaFoldDB" id="A0A433TVU1"/>
<sequence>MIERKPWSCRESFSQTPQKGRIWILMECCQQEPPWNLSHHPSLQAPGKHFPFLIIPIPSSPWKTLSFSYYSHPFNPLENTFLFLLFPSLQAPRKHFPFLIIPIPSSP</sequence>
<protein>
    <submittedName>
        <fullName evidence="1">Uncharacterized protein</fullName>
    </submittedName>
</protein>
<gene>
    <name evidence="1" type="ORF">EGW08_006605</name>
</gene>
<dbReference type="EMBL" id="RQTK01000163">
    <property type="protein sequence ID" value="RUS85659.1"/>
    <property type="molecule type" value="Genomic_DNA"/>
</dbReference>
<comment type="caution">
    <text evidence="1">The sequence shown here is derived from an EMBL/GenBank/DDBJ whole genome shotgun (WGS) entry which is preliminary data.</text>
</comment>
<keyword evidence="2" id="KW-1185">Reference proteome</keyword>
<evidence type="ECO:0000313" key="2">
    <source>
        <dbReference type="Proteomes" id="UP000271974"/>
    </source>
</evidence>
<proteinExistence type="predicted"/>
<reference evidence="1 2" key="1">
    <citation type="submission" date="2019-01" db="EMBL/GenBank/DDBJ databases">
        <title>A draft genome assembly of the solar-powered sea slug Elysia chlorotica.</title>
        <authorList>
            <person name="Cai H."/>
            <person name="Li Q."/>
            <person name="Fang X."/>
            <person name="Li J."/>
            <person name="Curtis N.E."/>
            <person name="Altenburger A."/>
            <person name="Shibata T."/>
            <person name="Feng M."/>
            <person name="Maeda T."/>
            <person name="Schwartz J.A."/>
            <person name="Shigenobu S."/>
            <person name="Lundholm N."/>
            <person name="Nishiyama T."/>
            <person name="Yang H."/>
            <person name="Hasebe M."/>
            <person name="Li S."/>
            <person name="Pierce S.K."/>
            <person name="Wang J."/>
        </authorList>
    </citation>
    <scope>NUCLEOTIDE SEQUENCE [LARGE SCALE GENOMIC DNA]</scope>
    <source>
        <strain evidence="1">EC2010</strain>
        <tissue evidence="1">Whole organism of an adult</tissue>
    </source>
</reference>
<name>A0A433TVU1_ELYCH</name>
<accession>A0A433TVU1</accession>
<dbReference type="Proteomes" id="UP000271974">
    <property type="component" value="Unassembled WGS sequence"/>
</dbReference>
<evidence type="ECO:0000313" key="1">
    <source>
        <dbReference type="EMBL" id="RUS85659.1"/>
    </source>
</evidence>
<organism evidence="1 2">
    <name type="scientific">Elysia chlorotica</name>
    <name type="common">Eastern emerald elysia</name>
    <name type="synonym">Sea slug</name>
    <dbReference type="NCBI Taxonomy" id="188477"/>
    <lineage>
        <taxon>Eukaryota</taxon>
        <taxon>Metazoa</taxon>
        <taxon>Spiralia</taxon>
        <taxon>Lophotrochozoa</taxon>
        <taxon>Mollusca</taxon>
        <taxon>Gastropoda</taxon>
        <taxon>Heterobranchia</taxon>
        <taxon>Euthyneura</taxon>
        <taxon>Panpulmonata</taxon>
        <taxon>Sacoglossa</taxon>
        <taxon>Placobranchoidea</taxon>
        <taxon>Plakobranchidae</taxon>
        <taxon>Elysia</taxon>
    </lineage>
</organism>